<reference evidence="3 4" key="1">
    <citation type="journal article" date="1998" name="Science">
        <title>Genome sequence of the nematode C. elegans: a platform for investigating biology.</title>
        <authorList>
            <consortium name="The C. elegans sequencing consortium"/>
            <person name="Sulson J.E."/>
            <person name="Waterston R."/>
        </authorList>
    </citation>
    <scope>NUCLEOTIDE SEQUENCE [LARGE SCALE GENOMIC DNA]</scope>
    <source>
        <strain evidence="3 4">Bristol N2</strain>
    </source>
</reference>
<evidence type="ECO:0000256" key="2">
    <source>
        <dbReference type="SAM" id="MobiDB-lite"/>
    </source>
</evidence>
<dbReference type="Bgee" id="WBGene00019795">
    <property type="expression patterns" value="Expressed in adult organism and 2 other cell types or tissues"/>
</dbReference>
<dbReference type="PhylomeDB" id="O17118"/>
<proteinExistence type="predicted"/>
<evidence type="ECO:0000313" key="4">
    <source>
        <dbReference type="Proteomes" id="UP000001940"/>
    </source>
</evidence>
<dbReference type="Proteomes" id="UP000001940">
    <property type="component" value="Chromosome II"/>
</dbReference>
<dbReference type="InParanoid" id="O17118"/>
<keyword evidence="4" id="KW-1185">Reference proteome</keyword>
<feature type="region of interest" description="Disordered" evidence="2">
    <location>
        <begin position="360"/>
        <end position="393"/>
    </location>
</feature>
<evidence type="ECO:0000256" key="1">
    <source>
        <dbReference type="SAM" id="Coils"/>
    </source>
</evidence>
<dbReference type="WormBase" id="M151.3">
    <property type="protein sequence ID" value="CE46715"/>
    <property type="gene ID" value="WBGene00019795"/>
</dbReference>
<accession>O17118</accession>
<dbReference type="AlphaFoldDB" id="O17118"/>
<dbReference type="UCSC" id="M151.3">
    <property type="organism name" value="c. elegans"/>
</dbReference>
<dbReference type="PaxDb" id="6239-M151.3"/>
<dbReference type="CTD" id="187480"/>
<gene>
    <name evidence="3" type="ORF">CELE_M151.3</name>
    <name evidence="3 5" type="ORF">M151.3</name>
</gene>
<dbReference type="HOGENOM" id="CLU_604445_0_0_1"/>
<dbReference type="KEGG" id="cel:CELE_M151.3"/>
<protein>
    <submittedName>
        <fullName evidence="3">Rho-GAP domain-containing protein</fullName>
    </submittedName>
</protein>
<name>O17118_CAEEL</name>
<evidence type="ECO:0000313" key="3">
    <source>
        <dbReference type="EMBL" id="CCD69707.2"/>
    </source>
</evidence>
<dbReference type="GeneID" id="187480"/>
<dbReference type="RefSeq" id="NP_494599.2">
    <property type="nucleotide sequence ID" value="NM_062198.2"/>
</dbReference>
<dbReference type="EMBL" id="BX284602">
    <property type="protein sequence ID" value="CCD69707.2"/>
    <property type="molecule type" value="Genomic_DNA"/>
</dbReference>
<feature type="coiled-coil region" evidence="1">
    <location>
        <begin position="195"/>
        <end position="258"/>
    </location>
</feature>
<evidence type="ECO:0000313" key="5">
    <source>
        <dbReference type="WormBase" id="M151.3"/>
    </source>
</evidence>
<dbReference type="AGR" id="WB:WBGene00019795"/>
<keyword evidence="1" id="KW-0175">Coiled coil</keyword>
<feature type="compositionally biased region" description="Polar residues" evidence="2">
    <location>
        <begin position="368"/>
        <end position="386"/>
    </location>
</feature>
<sequence>MASTSTAAQGEPENAPPVDVSQLCFNLTHCATSYKHYAFQLASKIAPKRYNDAFLEHSEEHLNALRKQNQQQLSTEEIFTSCRNIFTEMESCQAELQARLNNGRRETPPPAQQDVNSIIKSFLTQMLPAKHGIPTDLAQALLILCNFLNARQILLPKNVIDGYMNLVSQVPISDLPSRPQEAVQSPSNVFSDFIANELTLNAMKKNEELQKLIDSQKKESRRFQDSARIKKMKLEAQIEDLEEKLKFAEQHFHGELQETCFSGETCLETGILGYRGKFPSAPSEAEKMLKEMSRTTNDAKKLILMNSRVVEGSANLMKKWKTAMKIAGEAPQTSYQESFAHNFENSEPLFSTPITASTTAEEPPQVFSFHSRQQPSSLASTASDTGNLDRPRFSGSDLTFEIKKLNDEISGLRQENEELRASNEYLRTAHGVDVHNISQLQLQIKATQELNQA</sequence>
<organism evidence="3 4">
    <name type="scientific">Caenorhabditis elegans</name>
    <dbReference type="NCBI Taxonomy" id="6239"/>
    <lineage>
        <taxon>Eukaryota</taxon>
        <taxon>Metazoa</taxon>
        <taxon>Ecdysozoa</taxon>
        <taxon>Nematoda</taxon>
        <taxon>Chromadorea</taxon>
        <taxon>Rhabditida</taxon>
        <taxon>Rhabditina</taxon>
        <taxon>Rhabditomorpha</taxon>
        <taxon>Rhabditoidea</taxon>
        <taxon>Rhabditidae</taxon>
        <taxon>Peloderinae</taxon>
        <taxon>Caenorhabditis</taxon>
    </lineage>
</organism>
<dbReference type="SMR" id="O17118"/>